<dbReference type="PATRIC" id="fig|455.5.peg.734"/>
<dbReference type="RefSeq" id="WP_058448740.1">
    <property type="nucleotide sequence ID" value="NZ_CAAAJF010000015.1"/>
</dbReference>
<evidence type="ECO:0000256" key="1">
    <source>
        <dbReference type="SAM" id="Phobius"/>
    </source>
</evidence>
<reference evidence="2 3" key="1">
    <citation type="submission" date="2015-11" db="EMBL/GenBank/DDBJ databases">
        <title>Genomic analysis of 38 Legionella species identifies large and diverse effector repertoires.</title>
        <authorList>
            <person name="Burstein D."/>
            <person name="Amaro F."/>
            <person name="Zusman T."/>
            <person name="Lifshitz Z."/>
            <person name="Cohen O."/>
            <person name="Gilbert J.A."/>
            <person name="Pupko T."/>
            <person name="Shuman H.A."/>
            <person name="Segal G."/>
        </authorList>
    </citation>
    <scope>NUCLEOTIDE SEQUENCE [LARGE SCALE GENOMIC DNA]</scope>
    <source>
        <strain evidence="2 3">JA-26-G1-E2</strain>
    </source>
</reference>
<dbReference type="AlphaFoldDB" id="A0A0W0UN85"/>
<evidence type="ECO:0000313" key="2">
    <source>
        <dbReference type="EMBL" id="KTD09339.1"/>
    </source>
</evidence>
<comment type="caution">
    <text evidence="2">The sequence shown here is derived from an EMBL/GenBank/DDBJ whole genome shotgun (WGS) entry which is preliminary data.</text>
</comment>
<proteinExistence type="predicted"/>
<keyword evidence="1" id="KW-0472">Membrane</keyword>
<accession>A0A0W0UN85</accession>
<name>A0A0W0UN85_9GAMM</name>
<dbReference type="Proteomes" id="UP000054715">
    <property type="component" value="Unassembled WGS sequence"/>
</dbReference>
<feature type="transmembrane region" description="Helical" evidence="1">
    <location>
        <begin position="92"/>
        <end position="109"/>
    </location>
</feature>
<protein>
    <submittedName>
        <fullName evidence="2">Uncharacterized protein</fullName>
    </submittedName>
</protein>
<dbReference type="STRING" id="455.Ljam_0689"/>
<sequence length="110" mass="13089">MLNNWFYKSIIGISKFILPVVLLLLLAPQLMRFSTELSSMNDFFKIHQVGFLLCHMLFYIALYLAWPKLITGMVNRRQDELDEAQIKLALQAKYYLLAALIFFELLIWWR</sequence>
<feature type="transmembrane region" description="Helical" evidence="1">
    <location>
        <begin position="6"/>
        <end position="27"/>
    </location>
</feature>
<keyword evidence="1" id="KW-0812">Transmembrane</keyword>
<dbReference type="OrthoDB" id="5638532at2"/>
<gene>
    <name evidence="2" type="ORF">Ljam_0689</name>
</gene>
<keyword evidence="1" id="KW-1133">Transmembrane helix</keyword>
<evidence type="ECO:0000313" key="3">
    <source>
        <dbReference type="Proteomes" id="UP000054715"/>
    </source>
</evidence>
<dbReference type="EMBL" id="LNYG01000012">
    <property type="protein sequence ID" value="KTD09339.1"/>
    <property type="molecule type" value="Genomic_DNA"/>
</dbReference>
<feature type="transmembrane region" description="Helical" evidence="1">
    <location>
        <begin position="48"/>
        <end position="66"/>
    </location>
</feature>
<organism evidence="2 3">
    <name type="scientific">Legionella jamestowniensis</name>
    <dbReference type="NCBI Taxonomy" id="455"/>
    <lineage>
        <taxon>Bacteria</taxon>
        <taxon>Pseudomonadati</taxon>
        <taxon>Pseudomonadota</taxon>
        <taxon>Gammaproteobacteria</taxon>
        <taxon>Legionellales</taxon>
        <taxon>Legionellaceae</taxon>
        <taxon>Legionella</taxon>
    </lineage>
</organism>